<evidence type="ECO:0000313" key="1">
    <source>
        <dbReference type="EMBL" id="KAI5652623.1"/>
    </source>
</evidence>
<proteinExistence type="predicted"/>
<accession>A0ACB9ZXP0</accession>
<comment type="caution">
    <text evidence="1">The sequence shown here is derived from an EMBL/GenBank/DDBJ whole genome shotgun (WGS) entry which is preliminary data.</text>
</comment>
<dbReference type="Proteomes" id="UP001060085">
    <property type="component" value="Linkage Group LG07"/>
</dbReference>
<reference evidence="2" key="1">
    <citation type="journal article" date="2023" name="Nat. Plants">
        <title>Single-cell RNA sequencing provides a high-resolution roadmap for understanding the multicellular compartmentation of specialized metabolism.</title>
        <authorList>
            <person name="Sun S."/>
            <person name="Shen X."/>
            <person name="Li Y."/>
            <person name="Li Y."/>
            <person name="Wang S."/>
            <person name="Li R."/>
            <person name="Zhang H."/>
            <person name="Shen G."/>
            <person name="Guo B."/>
            <person name="Wei J."/>
            <person name="Xu J."/>
            <person name="St-Pierre B."/>
            <person name="Chen S."/>
            <person name="Sun C."/>
        </authorList>
    </citation>
    <scope>NUCLEOTIDE SEQUENCE [LARGE SCALE GENOMIC DNA]</scope>
</reference>
<evidence type="ECO:0000313" key="2">
    <source>
        <dbReference type="Proteomes" id="UP001060085"/>
    </source>
</evidence>
<protein>
    <submittedName>
        <fullName evidence="1">Uncharacterized protein</fullName>
    </submittedName>
</protein>
<keyword evidence="2" id="KW-1185">Reference proteome</keyword>
<sequence length="139" mass="15764">MLGSVTLDLDQVDKERSTVGGSVSGSANETPAEAEARRRNFSRRFFLGRIRILIRYPMILIFEVVGLHSPDEAMPESSSHRQTNAASHEIIGNFITKMTELLDATLVNRRGERAQNTSNDEALERFLRFRSREFHGEVE</sequence>
<name>A0ACB9ZXP0_CATRO</name>
<dbReference type="EMBL" id="CM044707">
    <property type="protein sequence ID" value="KAI5652623.1"/>
    <property type="molecule type" value="Genomic_DNA"/>
</dbReference>
<gene>
    <name evidence="1" type="ORF">M9H77_29810</name>
</gene>
<organism evidence="1 2">
    <name type="scientific">Catharanthus roseus</name>
    <name type="common">Madagascar periwinkle</name>
    <name type="synonym">Vinca rosea</name>
    <dbReference type="NCBI Taxonomy" id="4058"/>
    <lineage>
        <taxon>Eukaryota</taxon>
        <taxon>Viridiplantae</taxon>
        <taxon>Streptophyta</taxon>
        <taxon>Embryophyta</taxon>
        <taxon>Tracheophyta</taxon>
        <taxon>Spermatophyta</taxon>
        <taxon>Magnoliopsida</taxon>
        <taxon>eudicotyledons</taxon>
        <taxon>Gunneridae</taxon>
        <taxon>Pentapetalae</taxon>
        <taxon>asterids</taxon>
        <taxon>lamiids</taxon>
        <taxon>Gentianales</taxon>
        <taxon>Apocynaceae</taxon>
        <taxon>Rauvolfioideae</taxon>
        <taxon>Vinceae</taxon>
        <taxon>Catharanthinae</taxon>
        <taxon>Catharanthus</taxon>
    </lineage>
</organism>